<dbReference type="SUPFAM" id="SSF50978">
    <property type="entry name" value="WD40 repeat-like"/>
    <property type="match status" value="1"/>
</dbReference>
<evidence type="ECO:0000256" key="1">
    <source>
        <dbReference type="ARBA" id="ARBA00004123"/>
    </source>
</evidence>
<keyword evidence="2" id="KW-0853">WD repeat</keyword>
<dbReference type="Gene3D" id="2.130.10.10">
    <property type="entry name" value="YVTN repeat-like/Quinoprotein amine dehydrogenase"/>
    <property type="match status" value="1"/>
</dbReference>
<dbReference type="PANTHER" id="PTHR19861:SF0">
    <property type="entry name" value="WD REPEAT-CONTAINING PROTEIN 82"/>
    <property type="match status" value="1"/>
</dbReference>
<protein>
    <submittedName>
        <fullName evidence="5">Uncharacterized protein</fullName>
    </submittedName>
</protein>
<dbReference type="Proteomes" id="UP000029725">
    <property type="component" value="Unassembled WGS sequence"/>
</dbReference>
<dbReference type="GO" id="GO:0003682">
    <property type="term" value="F:chromatin binding"/>
    <property type="evidence" value="ECO:0007669"/>
    <property type="project" value="TreeGrafter"/>
</dbReference>
<dbReference type="VEuPathDB" id="MicrosporidiaDB:DI09_113p40"/>
<dbReference type="AlphaFoldDB" id="A0A098VVA6"/>
<dbReference type="EMBL" id="JMKJ01000015">
    <property type="protein sequence ID" value="KGG53063.1"/>
    <property type="molecule type" value="Genomic_DNA"/>
</dbReference>
<dbReference type="HOGENOM" id="CLU_044117_3_0_1"/>
<dbReference type="InterPro" id="IPR015943">
    <property type="entry name" value="WD40/YVTN_repeat-like_dom_sf"/>
</dbReference>
<comment type="caution">
    <text evidence="5">The sequence shown here is derived from an EMBL/GenBank/DDBJ whole genome shotgun (WGS) entry which is preliminary data.</text>
</comment>
<evidence type="ECO:0000313" key="6">
    <source>
        <dbReference type="Proteomes" id="UP000029725"/>
    </source>
</evidence>
<keyword evidence="3" id="KW-0677">Repeat</keyword>
<evidence type="ECO:0000256" key="2">
    <source>
        <dbReference type="ARBA" id="ARBA00022574"/>
    </source>
</evidence>
<dbReference type="GO" id="GO:0048188">
    <property type="term" value="C:Set1C/COMPASS complex"/>
    <property type="evidence" value="ECO:0007669"/>
    <property type="project" value="TreeGrafter"/>
</dbReference>
<evidence type="ECO:0000256" key="3">
    <source>
        <dbReference type="ARBA" id="ARBA00022737"/>
    </source>
</evidence>
<evidence type="ECO:0000256" key="4">
    <source>
        <dbReference type="ARBA" id="ARBA00023242"/>
    </source>
</evidence>
<dbReference type="GeneID" id="25258051"/>
<comment type="subcellular location">
    <subcellularLocation>
        <location evidence="1">Nucleus</location>
    </subcellularLocation>
</comment>
<dbReference type="InterPro" id="IPR037867">
    <property type="entry name" value="Swd2/WDR82"/>
</dbReference>
<gene>
    <name evidence="5" type="ORF">DI09_113p40</name>
</gene>
<sequence>MLRVGKVFEDVAMEKSKISTPFFGTVNGTAPLISTMEYDKSGSMLLAASETVDALFVFEALASPELRSVHRISRTGINLLRAGHHPSVLYHSTTRLEVHRHFFWTQAQCDGVGSSDTPGTDRIHPIDYRDPTRRLRSPRCPYDGVTALGIVIGVALSYNRTMRLYDARAYSRGPFSIWEIPATNPPISSWTRLEFSNDGNYILISGRTHHFSISAWDGSSRAVYALPGATSGTNSPQGLAAAISPDSQFIYGPIGDNRVAFWESNTGKGVSLMETGHNKPISAVAFNPKYATMATACSSIPSRQVAADFSPMGNGSFRDFDLDLEPDLDSDLDLGIARQPSATEGDDCKCEEFGC</sequence>
<name>A0A098VVA6_9MICR</name>
<evidence type="ECO:0000313" key="5">
    <source>
        <dbReference type="EMBL" id="KGG53063.1"/>
    </source>
</evidence>
<organism evidence="5 6">
    <name type="scientific">Mitosporidium daphniae</name>
    <dbReference type="NCBI Taxonomy" id="1485682"/>
    <lineage>
        <taxon>Eukaryota</taxon>
        <taxon>Fungi</taxon>
        <taxon>Fungi incertae sedis</taxon>
        <taxon>Microsporidia</taxon>
        <taxon>Mitosporidium</taxon>
    </lineage>
</organism>
<keyword evidence="4" id="KW-0539">Nucleus</keyword>
<proteinExistence type="predicted"/>
<dbReference type="RefSeq" id="XP_013239499.1">
    <property type="nucleotide sequence ID" value="XM_013384045.1"/>
</dbReference>
<reference evidence="5 6" key="1">
    <citation type="submission" date="2014-04" db="EMBL/GenBank/DDBJ databases">
        <title>A new species of microsporidia sheds light on the evolution of extreme parasitism.</title>
        <authorList>
            <person name="Haag K.L."/>
            <person name="James T.Y."/>
            <person name="Larsson R."/>
            <person name="Schaer T.M."/>
            <person name="Refardt D."/>
            <person name="Pombert J.-F."/>
            <person name="Ebert D."/>
        </authorList>
    </citation>
    <scope>NUCLEOTIDE SEQUENCE [LARGE SCALE GENOMIC DNA]</scope>
    <source>
        <strain evidence="5 6">UGP3</strain>
        <tissue evidence="5">Spores</tissue>
    </source>
</reference>
<dbReference type="PANTHER" id="PTHR19861">
    <property type="entry name" value="WD40 REPEAT PROTEIN SWD2"/>
    <property type="match status" value="1"/>
</dbReference>
<dbReference type="InterPro" id="IPR036322">
    <property type="entry name" value="WD40_repeat_dom_sf"/>
</dbReference>
<accession>A0A098VVA6</accession>
<keyword evidence="6" id="KW-1185">Reference proteome</keyword>
<dbReference type="OrthoDB" id="27537at2759"/>